<gene>
    <name evidence="1" type="ORF">HYH02_010239</name>
</gene>
<protein>
    <recommendedName>
        <fullName evidence="3">Serine protease</fullName>
    </recommendedName>
</protein>
<evidence type="ECO:0000313" key="1">
    <source>
        <dbReference type="EMBL" id="KAG2440660.1"/>
    </source>
</evidence>
<keyword evidence="2" id="KW-1185">Reference proteome</keyword>
<dbReference type="SUPFAM" id="SSF50494">
    <property type="entry name" value="Trypsin-like serine proteases"/>
    <property type="match status" value="1"/>
</dbReference>
<sequence length="273" mass="29251">MITKADAAAAIRATTGPGKERARLLGFVDQLADDQLREWLIQAEDGHETIVEFIKDRAAGPAGGTLATATAGRAESSDRATVVARYSVTDKNFRSVFTPLRPRVLVTHRHGSHASWKPGTRVKVLVNDVNADKPRQVECKVLGCHDQDDVVFCITDEELDAPDLDLGVAPGARYLLLGCSNRSQDKPYSVCHGVISTTVPDSNGHVRGDTPSVPGDSGAGCFSEETGKLFAINVGRDHKNGDRAVLVPVASLLALLRTHAEAPARMRDWGPGE</sequence>
<proteinExistence type="predicted"/>
<accession>A0A835TMX2</accession>
<dbReference type="InterPro" id="IPR009003">
    <property type="entry name" value="Peptidase_S1_PA"/>
</dbReference>
<dbReference type="Proteomes" id="UP000613740">
    <property type="component" value="Unassembled WGS sequence"/>
</dbReference>
<dbReference type="OrthoDB" id="541755at2759"/>
<dbReference type="AlphaFoldDB" id="A0A835TMX2"/>
<organism evidence="1 2">
    <name type="scientific">Chlamydomonas schloesseri</name>
    <dbReference type="NCBI Taxonomy" id="2026947"/>
    <lineage>
        <taxon>Eukaryota</taxon>
        <taxon>Viridiplantae</taxon>
        <taxon>Chlorophyta</taxon>
        <taxon>core chlorophytes</taxon>
        <taxon>Chlorophyceae</taxon>
        <taxon>CS clade</taxon>
        <taxon>Chlamydomonadales</taxon>
        <taxon>Chlamydomonadaceae</taxon>
        <taxon>Chlamydomonas</taxon>
    </lineage>
</organism>
<evidence type="ECO:0008006" key="3">
    <source>
        <dbReference type="Google" id="ProtNLM"/>
    </source>
</evidence>
<name>A0A835TMX2_9CHLO</name>
<reference evidence="1" key="1">
    <citation type="journal article" date="2020" name="bioRxiv">
        <title>Comparative genomics of Chlamydomonas.</title>
        <authorList>
            <person name="Craig R.J."/>
            <person name="Hasan A.R."/>
            <person name="Ness R.W."/>
            <person name="Keightley P.D."/>
        </authorList>
    </citation>
    <scope>NUCLEOTIDE SEQUENCE</scope>
    <source>
        <strain evidence="1">CCAP 11/173</strain>
    </source>
</reference>
<dbReference type="EMBL" id="JAEHOD010000037">
    <property type="protein sequence ID" value="KAG2440660.1"/>
    <property type="molecule type" value="Genomic_DNA"/>
</dbReference>
<evidence type="ECO:0000313" key="2">
    <source>
        <dbReference type="Proteomes" id="UP000613740"/>
    </source>
</evidence>
<comment type="caution">
    <text evidence="1">The sequence shown here is derived from an EMBL/GenBank/DDBJ whole genome shotgun (WGS) entry which is preliminary data.</text>
</comment>